<comment type="caution">
    <text evidence="2">The sequence shown here is derived from an EMBL/GenBank/DDBJ whole genome shotgun (WGS) entry which is preliminary data.</text>
</comment>
<dbReference type="Proteomes" id="UP000590740">
    <property type="component" value="Unassembled WGS sequence"/>
</dbReference>
<proteinExistence type="predicted"/>
<evidence type="ECO:0000313" key="3">
    <source>
        <dbReference type="Proteomes" id="UP000590740"/>
    </source>
</evidence>
<evidence type="ECO:0000256" key="1">
    <source>
        <dbReference type="SAM" id="Phobius"/>
    </source>
</evidence>
<sequence>MSTPLAACLWDRDTIAMEAQGRLEVVETMVGWFDRFPPEYYQMRLDRVTHELATEPQKLELYDDAAVSSDRLGRHDEAVVWMEKKNTRMQPLPPEQTKDHRYRMHANLGVFRTHQWLKTAERNTHSEKLENAIAEVQAALEINPDAHFGRERAHLSLLQWWQAGLKNPSKATDSEFKYNASALGYASFGDFPGTTSISRDALIKGFCGLIQMGSAQDSVDVHSLVAWHLIGLSTNRLRVEYSEVRYTLCYLACLRLAELVSEGRLPVYASDTFRAWLLPETHFKERPMWKEESQTEAFAERLSRMNMWGGNEQSKLPIAPWFYQARAAAKQRLAAKTHFMQTRFAAGMHPDTHADFWQGWQEPKMPPVPETQLERWFGPETASWLSSTQFLFLCLFSLSSLCVVAIYIILKLRKRRLPLPSA</sequence>
<dbReference type="RefSeq" id="WP_184338946.1">
    <property type="nucleotide sequence ID" value="NZ_JACHIG010000002.1"/>
</dbReference>
<keyword evidence="3" id="KW-1185">Reference proteome</keyword>
<keyword evidence="1" id="KW-0812">Transmembrane</keyword>
<organism evidence="2 3">
    <name type="scientific">Prosthecobacter vanneervenii</name>
    <dbReference type="NCBI Taxonomy" id="48466"/>
    <lineage>
        <taxon>Bacteria</taxon>
        <taxon>Pseudomonadati</taxon>
        <taxon>Verrucomicrobiota</taxon>
        <taxon>Verrucomicrobiia</taxon>
        <taxon>Verrucomicrobiales</taxon>
        <taxon>Verrucomicrobiaceae</taxon>
        <taxon>Prosthecobacter</taxon>
    </lineage>
</organism>
<dbReference type="EMBL" id="JACHIG010000002">
    <property type="protein sequence ID" value="MBB5032026.1"/>
    <property type="molecule type" value="Genomic_DNA"/>
</dbReference>
<keyword evidence="1" id="KW-1133">Transmembrane helix</keyword>
<name>A0A7W7Y9G0_9BACT</name>
<gene>
    <name evidence="2" type="ORF">HNQ65_001594</name>
</gene>
<feature type="transmembrane region" description="Helical" evidence="1">
    <location>
        <begin position="390"/>
        <end position="410"/>
    </location>
</feature>
<protein>
    <submittedName>
        <fullName evidence="2">Uncharacterized protein</fullName>
    </submittedName>
</protein>
<dbReference type="AlphaFoldDB" id="A0A7W7Y9G0"/>
<reference evidence="2 3" key="1">
    <citation type="submission" date="2020-08" db="EMBL/GenBank/DDBJ databases">
        <title>Genomic Encyclopedia of Type Strains, Phase IV (KMG-IV): sequencing the most valuable type-strain genomes for metagenomic binning, comparative biology and taxonomic classification.</title>
        <authorList>
            <person name="Goeker M."/>
        </authorList>
    </citation>
    <scope>NUCLEOTIDE SEQUENCE [LARGE SCALE GENOMIC DNA]</scope>
    <source>
        <strain evidence="2 3">DSM 12252</strain>
    </source>
</reference>
<keyword evidence="1" id="KW-0472">Membrane</keyword>
<evidence type="ECO:0000313" key="2">
    <source>
        <dbReference type="EMBL" id="MBB5032026.1"/>
    </source>
</evidence>
<accession>A0A7W7Y9G0</accession>